<dbReference type="Proteomes" id="UP000228593">
    <property type="component" value="Unassembled WGS sequence"/>
</dbReference>
<comment type="caution">
    <text evidence="1">The sequence shown here is derived from an EMBL/GenBank/DDBJ whole genome shotgun (WGS) entry which is preliminary data.</text>
</comment>
<name>A0A2G8SZS3_9BURK</name>
<proteinExistence type="predicted"/>
<dbReference type="Pfam" id="PF11749">
    <property type="entry name" value="DUF3305"/>
    <property type="match status" value="1"/>
</dbReference>
<dbReference type="InterPro" id="IPR021736">
    <property type="entry name" value="DUF3305"/>
</dbReference>
<accession>A0A2G8SZS3</accession>
<dbReference type="OrthoDB" id="8526034at2"/>
<dbReference type="RefSeq" id="WP_099916878.1">
    <property type="nucleotide sequence ID" value="NZ_BMHS01000007.1"/>
</dbReference>
<evidence type="ECO:0008006" key="3">
    <source>
        <dbReference type="Google" id="ProtNLM"/>
    </source>
</evidence>
<gene>
    <name evidence="1" type="ORF">CR103_15510</name>
</gene>
<evidence type="ECO:0000313" key="2">
    <source>
        <dbReference type="Proteomes" id="UP000228593"/>
    </source>
</evidence>
<protein>
    <recommendedName>
        <fullName evidence="3">DUF3305 domain-containing protein</fullName>
    </recommendedName>
</protein>
<dbReference type="EMBL" id="PDOB01000026">
    <property type="protein sequence ID" value="PIL38958.1"/>
    <property type="molecule type" value="Genomic_DNA"/>
</dbReference>
<sequence>MPIAVIMQRRVIVHRWADEVWAAVAVMADRGDLLPVQPLNQSAAGESYLVSGLELQLYPDENEGYFENWIAAEPKVFIMWRMQGGRAMPLQASVSYAEGTRMFDSGDPADGVAMPAEIHSWLARYLRAHYQPREPGGERRYGKRARS</sequence>
<evidence type="ECO:0000313" key="1">
    <source>
        <dbReference type="EMBL" id="PIL38958.1"/>
    </source>
</evidence>
<organism evidence="1 2">
    <name type="scientific">Massilia psychrophila</name>
    <dbReference type="NCBI Taxonomy" id="1603353"/>
    <lineage>
        <taxon>Bacteria</taxon>
        <taxon>Pseudomonadati</taxon>
        <taxon>Pseudomonadota</taxon>
        <taxon>Betaproteobacteria</taxon>
        <taxon>Burkholderiales</taxon>
        <taxon>Oxalobacteraceae</taxon>
        <taxon>Telluria group</taxon>
        <taxon>Massilia</taxon>
    </lineage>
</organism>
<keyword evidence="2" id="KW-1185">Reference proteome</keyword>
<dbReference type="AlphaFoldDB" id="A0A2G8SZS3"/>
<reference evidence="1 2" key="1">
    <citation type="submission" date="2017-10" db="EMBL/GenBank/DDBJ databases">
        <title>Massilia psychrophilum sp. nov., a novel purple-pigmented bacterium isolated from Tianshan glacier, Xinjiang Municipality, China.</title>
        <authorList>
            <person name="Wang H."/>
        </authorList>
    </citation>
    <scope>NUCLEOTIDE SEQUENCE [LARGE SCALE GENOMIC DNA]</scope>
    <source>
        <strain evidence="1 2">JCM 30813</strain>
    </source>
</reference>